<dbReference type="GO" id="GO:0004180">
    <property type="term" value="F:carboxypeptidase activity"/>
    <property type="evidence" value="ECO:0007669"/>
    <property type="project" value="UniProtKB-KW"/>
</dbReference>
<evidence type="ECO:0000313" key="2">
    <source>
        <dbReference type="EMBL" id="AXI04623.1"/>
    </source>
</evidence>
<evidence type="ECO:0000313" key="3">
    <source>
        <dbReference type="Proteomes" id="UP000253940"/>
    </source>
</evidence>
<gene>
    <name evidence="2" type="ORF">HYN46_08545</name>
</gene>
<dbReference type="Proteomes" id="UP000253940">
    <property type="component" value="Chromosome"/>
</dbReference>
<protein>
    <submittedName>
        <fullName evidence="2">D-alanyl-D-alanine carboxypeptidase family protein</fullName>
    </submittedName>
</protein>
<dbReference type="InterPro" id="IPR003709">
    <property type="entry name" value="VanY-like_core_dom"/>
</dbReference>
<feature type="domain" description="D-alanyl-D-alanine carboxypeptidase-like core" evidence="1">
    <location>
        <begin position="27"/>
        <end position="152"/>
    </location>
</feature>
<keyword evidence="2" id="KW-0378">Hydrolase</keyword>
<accession>A0A345PBG4</accession>
<dbReference type="InterPro" id="IPR058193">
    <property type="entry name" value="VanY/YodJ_core_dom"/>
</dbReference>
<keyword evidence="2" id="KW-0121">Carboxypeptidase</keyword>
<dbReference type="SUPFAM" id="SSF55166">
    <property type="entry name" value="Hedgehog/DD-peptidase"/>
    <property type="match status" value="1"/>
</dbReference>
<evidence type="ECO:0000259" key="1">
    <source>
        <dbReference type="Pfam" id="PF02557"/>
    </source>
</evidence>
<sequence>MERGLVLQPEAKDLVLIAADEDGREYHLEPHAAGAWFKMHETAKAQGIDFFVVSAFRSVDRQVEIIQRKKLSGLPLEQILAVSAIPGYSEHHTGRAIDIGTENCALLEEAFEQTESFQWLVQYAKQFGFIMSFPRNNIYGYQYEPWHWYYQG</sequence>
<dbReference type="EMBL" id="CP031222">
    <property type="protein sequence ID" value="AXI04623.1"/>
    <property type="molecule type" value="Genomic_DNA"/>
</dbReference>
<dbReference type="AlphaFoldDB" id="A0A345PBG4"/>
<dbReference type="KEGG" id="mbah:HYN46_08545"/>
<dbReference type="Pfam" id="PF02557">
    <property type="entry name" value="VanY"/>
    <property type="match status" value="1"/>
</dbReference>
<dbReference type="InterPro" id="IPR052179">
    <property type="entry name" value="DD-CPase-like"/>
</dbReference>
<dbReference type="PANTHER" id="PTHR34385">
    <property type="entry name" value="D-ALANYL-D-ALANINE CARBOXYPEPTIDASE"/>
    <property type="match status" value="1"/>
</dbReference>
<name>A0A345PBG4_9GAMM</name>
<dbReference type="GO" id="GO:0006508">
    <property type="term" value="P:proteolysis"/>
    <property type="evidence" value="ECO:0007669"/>
    <property type="project" value="InterPro"/>
</dbReference>
<dbReference type="InterPro" id="IPR009045">
    <property type="entry name" value="Zn_M74/Hedgehog-like"/>
</dbReference>
<keyword evidence="2" id="KW-0645">Protease</keyword>
<dbReference type="PANTHER" id="PTHR34385:SF1">
    <property type="entry name" value="PEPTIDOGLYCAN L-ALANYL-D-GLUTAMATE ENDOPEPTIDASE CWLK"/>
    <property type="match status" value="1"/>
</dbReference>
<dbReference type="CDD" id="cd14852">
    <property type="entry name" value="LD-carboxypeptidase"/>
    <property type="match status" value="1"/>
</dbReference>
<organism evidence="2 3">
    <name type="scientific">Aquirhabdus parva</name>
    <dbReference type="NCBI Taxonomy" id="2283318"/>
    <lineage>
        <taxon>Bacteria</taxon>
        <taxon>Pseudomonadati</taxon>
        <taxon>Pseudomonadota</taxon>
        <taxon>Gammaproteobacteria</taxon>
        <taxon>Moraxellales</taxon>
        <taxon>Moraxellaceae</taxon>
        <taxon>Aquirhabdus</taxon>
    </lineage>
</organism>
<dbReference type="Gene3D" id="3.30.1380.10">
    <property type="match status" value="1"/>
</dbReference>
<dbReference type="OrthoDB" id="9792074at2"/>
<reference evidence="2 3" key="1">
    <citation type="submission" date="2018-07" db="EMBL/GenBank/DDBJ databases">
        <title>Genome sequencing of Moraxellaceae gen. HYN0046.</title>
        <authorList>
            <person name="Kim M."/>
            <person name="Yi H."/>
        </authorList>
    </citation>
    <scope>NUCLEOTIDE SEQUENCE [LARGE SCALE GENOMIC DNA]</scope>
    <source>
        <strain evidence="2 3">HYN0046</strain>
    </source>
</reference>
<keyword evidence="3" id="KW-1185">Reference proteome</keyword>
<proteinExistence type="predicted"/>